<dbReference type="EMBL" id="NAJQ01000009">
    <property type="protein sequence ID" value="TKA83445.1"/>
    <property type="molecule type" value="Genomic_DNA"/>
</dbReference>
<evidence type="ECO:0000313" key="1">
    <source>
        <dbReference type="EMBL" id="TKA83445.1"/>
    </source>
</evidence>
<protein>
    <submittedName>
        <fullName evidence="1">Uncharacterized protein</fullName>
    </submittedName>
</protein>
<dbReference type="AlphaFoldDB" id="A0A4U0Y719"/>
<gene>
    <name evidence="1" type="ORF">B0A55_00352</name>
</gene>
<dbReference type="OrthoDB" id="5778525at2759"/>
<accession>A0A4U0Y719</accession>
<evidence type="ECO:0000313" key="2">
    <source>
        <dbReference type="Proteomes" id="UP000309340"/>
    </source>
</evidence>
<sequence>MGDVMPAGFRQGARSDGNGIDLGAQFGYHYHEQLDNDLRREPILDLQDTQFVEDFFENPNDPKVAASLSQRADSNLNPSMEDRNSFAVNYTFDQSANAGPINPASTMADSSSINYETHQGTLPFQSDNFQQFGGHTGCGQ</sequence>
<comment type="caution">
    <text evidence="1">The sequence shown here is derived from an EMBL/GenBank/DDBJ whole genome shotgun (WGS) entry which is preliminary data.</text>
</comment>
<reference evidence="1 2" key="1">
    <citation type="submission" date="2017-03" db="EMBL/GenBank/DDBJ databases">
        <title>Genomes of endolithic fungi from Antarctica.</title>
        <authorList>
            <person name="Coleine C."/>
            <person name="Masonjones S."/>
            <person name="Stajich J.E."/>
        </authorList>
    </citation>
    <scope>NUCLEOTIDE SEQUENCE [LARGE SCALE GENOMIC DNA]</scope>
    <source>
        <strain evidence="1 2">CCFEE 5184</strain>
    </source>
</reference>
<dbReference type="Proteomes" id="UP000309340">
    <property type="component" value="Unassembled WGS sequence"/>
</dbReference>
<organism evidence="1 2">
    <name type="scientific">Friedmanniomyces simplex</name>
    <dbReference type="NCBI Taxonomy" id="329884"/>
    <lineage>
        <taxon>Eukaryota</taxon>
        <taxon>Fungi</taxon>
        <taxon>Dikarya</taxon>
        <taxon>Ascomycota</taxon>
        <taxon>Pezizomycotina</taxon>
        <taxon>Dothideomycetes</taxon>
        <taxon>Dothideomycetidae</taxon>
        <taxon>Mycosphaerellales</taxon>
        <taxon>Teratosphaeriaceae</taxon>
        <taxon>Friedmanniomyces</taxon>
    </lineage>
</organism>
<name>A0A4U0Y719_9PEZI</name>
<keyword evidence="2" id="KW-1185">Reference proteome</keyword>
<proteinExistence type="predicted"/>